<dbReference type="Proteomes" id="UP000515317">
    <property type="component" value="Chromosome"/>
</dbReference>
<accession>A0A6S6QV23</accession>
<dbReference type="RefSeq" id="WP_222876990.1">
    <property type="nucleotide sequence ID" value="NZ_AP023361.1"/>
</dbReference>
<dbReference type="EMBL" id="AP023361">
    <property type="protein sequence ID" value="BCJ90358.1"/>
    <property type="molecule type" value="Genomic_DNA"/>
</dbReference>
<evidence type="ECO:0000313" key="2">
    <source>
        <dbReference type="Proteomes" id="UP000515317"/>
    </source>
</evidence>
<sequence length="111" mass="12070">MPKTRTDLINEALDMLGVTGTGQTPSAEDRAVIDGKIEPKLAELSRREIVYVPDPDAVDDEIFDALATLLAEEAGPKFGRPRDLGVRLEAEGRLIEMLGGSRPETVAAEYF</sequence>
<dbReference type="KEGG" id="tso:IZ6_10930"/>
<reference evidence="1 2" key="1">
    <citation type="submission" date="2020-08" db="EMBL/GenBank/DDBJ databases">
        <title>Genome sequence of Rhizobiales bacterium strain IZ6.</title>
        <authorList>
            <person name="Nakai R."/>
            <person name="Naganuma T."/>
        </authorList>
    </citation>
    <scope>NUCLEOTIDE SEQUENCE [LARGE SCALE GENOMIC DNA]</scope>
    <source>
        <strain evidence="1 2">IZ6</strain>
    </source>
</reference>
<protein>
    <submittedName>
        <fullName evidence="1">Uncharacterized protein</fullName>
    </submittedName>
</protein>
<dbReference type="InterPro" id="IPR038258">
    <property type="entry name" value="Gp4_sf"/>
</dbReference>
<organism evidence="1 2">
    <name type="scientific">Terrihabitans soli</name>
    <dbReference type="NCBI Taxonomy" id="708113"/>
    <lineage>
        <taxon>Bacteria</taxon>
        <taxon>Pseudomonadati</taxon>
        <taxon>Pseudomonadota</taxon>
        <taxon>Alphaproteobacteria</taxon>
        <taxon>Hyphomicrobiales</taxon>
        <taxon>Terrihabitans</taxon>
    </lineage>
</organism>
<gene>
    <name evidence="1" type="ORF">IZ6_10930</name>
</gene>
<name>A0A6S6QV23_9HYPH</name>
<proteinExistence type="predicted"/>
<keyword evidence="2" id="KW-1185">Reference proteome</keyword>
<dbReference type="AlphaFoldDB" id="A0A6S6QV23"/>
<evidence type="ECO:0000313" key="1">
    <source>
        <dbReference type="EMBL" id="BCJ90358.1"/>
    </source>
</evidence>
<dbReference type="Gene3D" id="1.10.3230.20">
    <property type="entry name" value="P22 tail accessory factor (Gp4)"/>
    <property type="match status" value="1"/>
</dbReference>